<name>A0A067QRT5_ZOONE</name>
<proteinExistence type="predicted"/>
<dbReference type="EMBL" id="KK853013">
    <property type="protein sequence ID" value="KDR12526.1"/>
    <property type="molecule type" value="Genomic_DNA"/>
</dbReference>
<keyword evidence="3" id="KW-1185">Reference proteome</keyword>
<accession>A0A067QRT5</accession>
<sequence>MEGRCVSKCIVSAVQALQWNNNSSAVTRKHSRFFTIAVQFISSFNIAHNEIRTEVKEEESKWKRKEELRDEAKEEYKRCLRRMKKIETRRRDIKNSTTH</sequence>
<evidence type="ECO:0000313" key="3">
    <source>
        <dbReference type="Proteomes" id="UP000027135"/>
    </source>
</evidence>
<reference evidence="2 3" key="1">
    <citation type="journal article" date="2014" name="Nat. Commun.">
        <title>Molecular traces of alternative social organization in a termite genome.</title>
        <authorList>
            <person name="Terrapon N."/>
            <person name="Li C."/>
            <person name="Robertson H.M."/>
            <person name="Ji L."/>
            <person name="Meng X."/>
            <person name="Booth W."/>
            <person name="Chen Z."/>
            <person name="Childers C.P."/>
            <person name="Glastad K.M."/>
            <person name="Gokhale K."/>
            <person name="Gowin J."/>
            <person name="Gronenberg W."/>
            <person name="Hermansen R.A."/>
            <person name="Hu H."/>
            <person name="Hunt B.G."/>
            <person name="Huylmans A.K."/>
            <person name="Khalil S.M."/>
            <person name="Mitchell R.D."/>
            <person name="Munoz-Torres M.C."/>
            <person name="Mustard J.A."/>
            <person name="Pan H."/>
            <person name="Reese J.T."/>
            <person name="Scharf M.E."/>
            <person name="Sun F."/>
            <person name="Vogel H."/>
            <person name="Xiao J."/>
            <person name="Yang W."/>
            <person name="Yang Z."/>
            <person name="Yang Z."/>
            <person name="Zhou J."/>
            <person name="Zhu J."/>
            <person name="Brent C.S."/>
            <person name="Elsik C.G."/>
            <person name="Goodisman M.A."/>
            <person name="Liberles D.A."/>
            <person name="Roe R.M."/>
            <person name="Vargo E.L."/>
            <person name="Vilcinskas A."/>
            <person name="Wang J."/>
            <person name="Bornberg-Bauer E."/>
            <person name="Korb J."/>
            <person name="Zhang G."/>
            <person name="Liebig J."/>
        </authorList>
    </citation>
    <scope>NUCLEOTIDE SEQUENCE [LARGE SCALE GENOMIC DNA]</scope>
    <source>
        <tissue evidence="2">Whole organism</tissue>
    </source>
</reference>
<dbReference type="AlphaFoldDB" id="A0A067QRT5"/>
<gene>
    <name evidence="2" type="ORF">L798_13533</name>
</gene>
<dbReference type="Proteomes" id="UP000027135">
    <property type="component" value="Unassembled WGS sequence"/>
</dbReference>
<organism evidence="2 3">
    <name type="scientific">Zootermopsis nevadensis</name>
    <name type="common">Dampwood termite</name>
    <dbReference type="NCBI Taxonomy" id="136037"/>
    <lineage>
        <taxon>Eukaryota</taxon>
        <taxon>Metazoa</taxon>
        <taxon>Ecdysozoa</taxon>
        <taxon>Arthropoda</taxon>
        <taxon>Hexapoda</taxon>
        <taxon>Insecta</taxon>
        <taxon>Pterygota</taxon>
        <taxon>Neoptera</taxon>
        <taxon>Polyneoptera</taxon>
        <taxon>Dictyoptera</taxon>
        <taxon>Blattodea</taxon>
        <taxon>Blattoidea</taxon>
        <taxon>Termitoidae</taxon>
        <taxon>Termopsidae</taxon>
        <taxon>Zootermopsis</taxon>
    </lineage>
</organism>
<feature type="coiled-coil region" evidence="1">
    <location>
        <begin position="55"/>
        <end position="89"/>
    </location>
</feature>
<dbReference type="InParanoid" id="A0A067QRT5"/>
<evidence type="ECO:0000256" key="1">
    <source>
        <dbReference type="SAM" id="Coils"/>
    </source>
</evidence>
<keyword evidence="1" id="KW-0175">Coiled coil</keyword>
<evidence type="ECO:0000313" key="2">
    <source>
        <dbReference type="EMBL" id="KDR12526.1"/>
    </source>
</evidence>
<protein>
    <submittedName>
        <fullName evidence="2">Uncharacterized protein</fullName>
    </submittedName>
</protein>